<evidence type="ECO:0000256" key="1">
    <source>
        <dbReference type="SAM" id="Phobius"/>
    </source>
</evidence>
<evidence type="ECO:0000313" key="4">
    <source>
        <dbReference type="Proteomes" id="UP000238701"/>
    </source>
</evidence>
<feature type="transmembrane region" description="Helical" evidence="1">
    <location>
        <begin position="303"/>
        <end position="325"/>
    </location>
</feature>
<feature type="transmembrane region" description="Helical" evidence="1">
    <location>
        <begin position="179"/>
        <end position="197"/>
    </location>
</feature>
<dbReference type="EMBL" id="OMOD01000035">
    <property type="protein sequence ID" value="SPF34520.1"/>
    <property type="molecule type" value="Genomic_DNA"/>
</dbReference>
<reference evidence="4" key="1">
    <citation type="submission" date="2018-02" db="EMBL/GenBank/DDBJ databases">
        <authorList>
            <person name="Hausmann B."/>
        </authorList>
    </citation>
    <scope>NUCLEOTIDE SEQUENCE [LARGE SCALE GENOMIC DNA]</scope>
    <source>
        <strain evidence="4">Peat soil MAG SbA1</strain>
    </source>
</reference>
<keyword evidence="1" id="KW-0472">Membrane</keyword>
<feature type="transmembrane region" description="Helical" evidence="1">
    <location>
        <begin position="385"/>
        <end position="408"/>
    </location>
</feature>
<organism evidence="3 4">
    <name type="scientific">Candidatus Sulfotelmatobacter kueseliae</name>
    <dbReference type="NCBI Taxonomy" id="2042962"/>
    <lineage>
        <taxon>Bacteria</taxon>
        <taxon>Pseudomonadati</taxon>
        <taxon>Acidobacteriota</taxon>
        <taxon>Terriglobia</taxon>
        <taxon>Terriglobales</taxon>
        <taxon>Candidatus Korobacteraceae</taxon>
        <taxon>Candidatus Sulfotelmatobacter</taxon>
    </lineage>
</organism>
<proteinExistence type="predicted"/>
<accession>A0A2U3K4Q4</accession>
<feature type="transmembrane region" description="Helical" evidence="1">
    <location>
        <begin position="356"/>
        <end position="378"/>
    </location>
</feature>
<feature type="transmembrane region" description="Helical" evidence="1">
    <location>
        <begin position="209"/>
        <end position="241"/>
    </location>
</feature>
<keyword evidence="1" id="KW-1133">Transmembrane helix</keyword>
<dbReference type="Pfam" id="PF13231">
    <property type="entry name" value="PMT_2"/>
    <property type="match status" value="1"/>
</dbReference>
<feature type="transmembrane region" description="Helical" evidence="1">
    <location>
        <begin position="330"/>
        <end position="350"/>
    </location>
</feature>
<feature type="transmembrane region" description="Helical" evidence="1">
    <location>
        <begin position="147"/>
        <end position="167"/>
    </location>
</feature>
<name>A0A2U3K4Q4_9BACT</name>
<feature type="domain" description="Glycosyltransferase RgtA/B/C/D-like" evidence="2">
    <location>
        <begin position="119"/>
        <end position="265"/>
    </location>
</feature>
<protein>
    <recommendedName>
        <fullName evidence="2">Glycosyltransferase RgtA/B/C/D-like domain-containing protein</fullName>
    </recommendedName>
</protein>
<dbReference type="AlphaFoldDB" id="A0A2U3K4Q4"/>
<dbReference type="InterPro" id="IPR038731">
    <property type="entry name" value="RgtA/B/C-like"/>
</dbReference>
<keyword evidence="1" id="KW-0812">Transmembrane</keyword>
<feature type="transmembrane region" description="Helical" evidence="1">
    <location>
        <begin position="247"/>
        <end position="269"/>
    </location>
</feature>
<feature type="transmembrane region" description="Helical" evidence="1">
    <location>
        <begin position="119"/>
        <end position="140"/>
    </location>
</feature>
<sequence>MHGFFTRERFGRPQFLAGMLLLAFLGQAVWLVHAELRPGNQLDATEAFRIGEGLKQWHGQGIAAAPMMDFTSNTVQDPFRVEESGFDREHSPLLYLVSAAPLMAWPHHFDPESATYWRWLARLPFLACGVFLGASLWYVARRLCGNTGGFVALTFYCFSPSLIQASALWHTEPEIVESWGAFGTIFTAIAVAHTLYAPREVVLWNWRRIVLLGVSLAIAVGSEFPMIVLVPLALGFLLYVAPVRRRAGLVIWLAACGAGIVVLFAFYFFHPHVFAESLRHAIFWGATWRGFMVPGVYKQVGVQILRACPALVLVLPVALVTYAVWPRTRYFGTTAPLLVAVVFLALWMAHPDLGGAGFLLAAIPFLFIFVAGVLADLMETRYGQVVSACVVALLAIYALRILAALAHVPRG</sequence>
<gene>
    <name evidence="3" type="ORF">SBA1_130009</name>
</gene>
<evidence type="ECO:0000259" key="2">
    <source>
        <dbReference type="Pfam" id="PF13231"/>
    </source>
</evidence>
<dbReference type="Proteomes" id="UP000238701">
    <property type="component" value="Unassembled WGS sequence"/>
</dbReference>
<evidence type="ECO:0000313" key="3">
    <source>
        <dbReference type="EMBL" id="SPF34520.1"/>
    </source>
</evidence>